<dbReference type="AlphaFoldDB" id="A0A1L9NZ98"/>
<dbReference type="EMBL" id="MLCB01000091">
    <property type="protein sequence ID" value="OJI94523.1"/>
    <property type="molecule type" value="Genomic_DNA"/>
</dbReference>
<organism evidence="2 3">
    <name type="scientific">Planktotalea frisia</name>
    <dbReference type="NCBI Taxonomy" id="696762"/>
    <lineage>
        <taxon>Bacteria</taxon>
        <taxon>Pseudomonadati</taxon>
        <taxon>Pseudomonadota</taxon>
        <taxon>Alphaproteobacteria</taxon>
        <taxon>Rhodobacterales</taxon>
        <taxon>Paracoccaceae</taxon>
        <taxon>Planktotalea</taxon>
    </lineage>
</organism>
<evidence type="ECO:0000256" key="1">
    <source>
        <dbReference type="SAM" id="SignalP"/>
    </source>
</evidence>
<feature type="chain" id="PRO_5011978959" evidence="1">
    <location>
        <begin position="21"/>
        <end position="190"/>
    </location>
</feature>
<evidence type="ECO:0000313" key="3">
    <source>
        <dbReference type="Proteomes" id="UP000184514"/>
    </source>
</evidence>
<protein>
    <submittedName>
        <fullName evidence="2">Uncharacterized protein</fullName>
    </submittedName>
</protein>
<reference evidence="2 3" key="1">
    <citation type="submission" date="2016-10" db="EMBL/GenBank/DDBJ databases">
        <title>Genome sequence of Planktotalea frisia SH6-1.</title>
        <authorList>
            <person name="Poehlein A."/>
            <person name="Bakenhus I."/>
            <person name="Voget S."/>
            <person name="Brinkhoff T."/>
            <person name="Simon M."/>
        </authorList>
    </citation>
    <scope>NUCLEOTIDE SEQUENCE [LARGE SCALE GENOMIC DNA]</scope>
    <source>
        <strain evidence="2 3">SH6-1</strain>
    </source>
</reference>
<proteinExistence type="predicted"/>
<name>A0A1L9NZ98_9RHOB</name>
<comment type="caution">
    <text evidence="2">The sequence shown here is derived from an EMBL/GenBank/DDBJ whole genome shotgun (WGS) entry which is preliminary data.</text>
</comment>
<accession>A0A1L9NZ98</accession>
<evidence type="ECO:0000313" key="2">
    <source>
        <dbReference type="EMBL" id="OJI94523.1"/>
    </source>
</evidence>
<feature type="signal peptide" evidence="1">
    <location>
        <begin position="1"/>
        <end position="20"/>
    </location>
</feature>
<gene>
    <name evidence="2" type="ORF">PFRI_10720</name>
</gene>
<keyword evidence="1" id="KW-0732">Signal</keyword>
<sequence length="190" mass="21253">MLKYYFIATTLLTAATNAHANQCDNYKYNSSPLPHLQASSVPNDELGQHLNASQYSHGIKFDIEPIEDDLWVDIVSYPPETQLAAGLFMLLQIGRLAEQDFKHLVLIENSEKVFSFDGLAIRRNGCKALWGTSAAGSPMMLLVDVMTYARDAEDNLLIPRYTGNWLTDMTIALETFNTSIAPEWIFSASE</sequence>
<keyword evidence="3" id="KW-1185">Reference proteome</keyword>
<dbReference type="Proteomes" id="UP000184514">
    <property type="component" value="Unassembled WGS sequence"/>
</dbReference>
<dbReference type="RefSeq" id="WP_072629708.1">
    <property type="nucleotide sequence ID" value="NZ_MLCB01000091.1"/>
</dbReference>
<dbReference type="STRING" id="696762.PFRI_10720"/>